<evidence type="ECO:0000313" key="2">
    <source>
        <dbReference type="Proteomes" id="UP000708208"/>
    </source>
</evidence>
<organism evidence="1 2">
    <name type="scientific">Allacma fusca</name>
    <dbReference type="NCBI Taxonomy" id="39272"/>
    <lineage>
        <taxon>Eukaryota</taxon>
        <taxon>Metazoa</taxon>
        <taxon>Ecdysozoa</taxon>
        <taxon>Arthropoda</taxon>
        <taxon>Hexapoda</taxon>
        <taxon>Collembola</taxon>
        <taxon>Symphypleona</taxon>
        <taxon>Sminthuridae</taxon>
        <taxon>Allacma</taxon>
    </lineage>
</organism>
<sequence>MEVSRTTLCQDQDRTVYNGILVHIKTYGLRTRIYQIPDVDIRNVLSLTFFRNRRLRQFGVVCTQDPVRAFFLRLAPFVPVK</sequence>
<reference evidence="1" key="1">
    <citation type="submission" date="2021-06" db="EMBL/GenBank/DDBJ databases">
        <authorList>
            <person name="Hodson N. C."/>
            <person name="Mongue J. A."/>
            <person name="Jaron S. K."/>
        </authorList>
    </citation>
    <scope>NUCLEOTIDE SEQUENCE</scope>
</reference>
<dbReference type="EMBL" id="CAJVCH010474770">
    <property type="protein sequence ID" value="CAG7820300.1"/>
    <property type="molecule type" value="Genomic_DNA"/>
</dbReference>
<gene>
    <name evidence="1" type="ORF">AFUS01_LOCUS30698</name>
</gene>
<keyword evidence="2" id="KW-1185">Reference proteome</keyword>
<evidence type="ECO:0000313" key="1">
    <source>
        <dbReference type="EMBL" id="CAG7820300.1"/>
    </source>
</evidence>
<dbReference type="AlphaFoldDB" id="A0A8J2PMP0"/>
<protein>
    <submittedName>
        <fullName evidence="1">Uncharacterized protein</fullName>
    </submittedName>
</protein>
<comment type="caution">
    <text evidence="1">The sequence shown here is derived from an EMBL/GenBank/DDBJ whole genome shotgun (WGS) entry which is preliminary data.</text>
</comment>
<accession>A0A8J2PMP0</accession>
<dbReference type="Proteomes" id="UP000708208">
    <property type="component" value="Unassembled WGS sequence"/>
</dbReference>
<name>A0A8J2PMP0_9HEXA</name>
<proteinExistence type="predicted"/>